<reference evidence="2" key="1">
    <citation type="submission" date="2017-05" db="UniProtKB">
        <authorList>
            <consortium name="EnsemblMetazoa"/>
        </authorList>
    </citation>
    <scope>IDENTIFICATION</scope>
</reference>
<feature type="compositionally biased region" description="Basic residues" evidence="1">
    <location>
        <begin position="1"/>
        <end position="26"/>
    </location>
</feature>
<dbReference type="AlphaFoldDB" id="A0A1X7T7Q2"/>
<dbReference type="EnsemblMetazoa" id="Aqu2.1.10559_001">
    <property type="protein sequence ID" value="Aqu2.1.10559_001"/>
    <property type="gene ID" value="Aqu2.1.10559"/>
</dbReference>
<feature type="region of interest" description="Disordered" evidence="1">
    <location>
        <begin position="1"/>
        <end position="32"/>
    </location>
</feature>
<proteinExistence type="predicted"/>
<evidence type="ECO:0000313" key="2">
    <source>
        <dbReference type="EnsemblMetazoa" id="Aqu2.1.10559_001"/>
    </source>
</evidence>
<evidence type="ECO:0000256" key="1">
    <source>
        <dbReference type="SAM" id="MobiDB-lite"/>
    </source>
</evidence>
<organism evidence="2">
    <name type="scientific">Amphimedon queenslandica</name>
    <name type="common">Sponge</name>
    <dbReference type="NCBI Taxonomy" id="400682"/>
    <lineage>
        <taxon>Eukaryota</taxon>
        <taxon>Metazoa</taxon>
        <taxon>Porifera</taxon>
        <taxon>Demospongiae</taxon>
        <taxon>Heteroscleromorpha</taxon>
        <taxon>Haplosclerida</taxon>
        <taxon>Niphatidae</taxon>
        <taxon>Amphimedon</taxon>
    </lineage>
</organism>
<accession>A0A1X7T7Q2</accession>
<dbReference type="InParanoid" id="A0A1X7T7Q2"/>
<protein>
    <submittedName>
        <fullName evidence="2">Uncharacterized protein</fullName>
    </submittedName>
</protein>
<name>A0A1X7T7Q2_AMPQE</name>
<sequence length="32" mass="4005">MPKTRAKTRKVDRRTLRKERFHHLGKKSWEKV</sequence>